<dbReference type="Gene3D" id="3.90.420.10">
    <property type="entry name" value="Oxidoreductase, molybdopterin-binding domain"/>
    <property type="match status" value="1"/>
</dbReference>
<dbReference type="SUPFAM" id="SSF56524">
    <property type="entry name" value="Oxidoreductase molybdopterin-binding domain"/>
    <property type="match status" value="1"/>
</dbReference>
<dbReference type="InterPro" id="IPR016174">
    <property type="entry name" value="Di-haem_cyt_TM"/>
</dbReference>
<feature type="domain" description="Oxidoreductase molybdopterin-binding" evidence="2">
    <location>
        <begin position="255"/>
        <end position="389"/>
    </location>
</feature>
<feature type="transmembrane region" description="Helical" evidence="1">
    <location>
        <begin position="26"/>
        <end position="49"/>
    </location>
</feature>
<feature type="transmembrane region" description="Helical" evidence="1">
    <location>
        <begin position="69"/>
        <end position="94"/>
    </location>
</feature>
<evidence type="ECO:0000313" key="3">
    <source>
        <dbReference type="EMBL" id="MBL0746297.1"/>
    </source>
</evidence>
<evidence type="ECO:0000259" key="2">
    <source>
        <dbReference type="Pfam" id="PF00174"/>
    </source>
</evidence>
<reference evidence="3 4" key="1">
    <citation type="submission" date="2021-01" db="EMBL/GenBank/DDBJ databases">
        <title>Genome seq and assembly of Nocardiodes sp. G10.</title>
        <authorList>
            <person name="Chhetri G."/>
        </authorList>
    </citation>
    <scope>NUCLEOTIDE SEQUENCE [LARGE SCALE GENOMIC DNA]</scope>
    <source>
        <strain evidence="3 4">G10</strain>
    </source>
</reference>
<comment type="caution">
    <text evidence="3">The sequence shown here is derived from an EMBL/GenBank/DDBJ whole genome shotgun (WGS) entry which is preliminary data.</text>
</comment>
<dbReference type="SUPFAM" id="SSF81342">
    <property type="entry name" value="Transmembrane di-heme cytochromes"/>
    <property type="match status" value="1"/>
</dbReference>
<dbReference type="InterPro" id="IPR036374">
    <property type="entry name" value="OxRdtase_Mopterin-bd_sf"/>
</dbReference>
<evidence type="ECO:0000313" key="4">
    <source>
        <dbReference type="Proteomes" id="UP000636918"/>
    </source>
</evidence>
<dbReference type="Pfam" id="PF00174">
    <property type="entry name" value="Oxidored_molyb"/>
    <property type="match status" value="1"/>
</dbReference>
<dbReference type="InterPro" id="IPR000572">
    <property type="entry name" value="OxRdtase_Mopterin-bd_dom"/>
</dbReference>
<keyword evidence="1" id="KW-1133">Transmembrane helix</keyword>
<keyword evidence="4" id="KW-1185">Reference proteome</keyword>
<gene>
    <name evidence="3" type="ORF">JI751_01625</name>
</gene>
<dbReference type="CDD" id="cd00321">
    <property type="entry name" value="SO_family_Moco"/>
    <property type="match status" value="1"/>
</dbReference>
<dbReference type="Proteomes" id="UP000636918">
    <property type="component" value="Unassembled WGS sequence"/>
</dbReference>
<dbReference type="InterPro" id="IPR008335">
    <property type="entry name" value="Mopterin_OxRdtase_euk"/>
</dbReference>
<protein>
    <submittedName>
        <fullName evidence="3">Molybdopterin-dependent oxidoreductase</fullName>
    </submittedName>
</protein>
<organism evidence="3 4">
    <name type="scientific">Nocardioides baculatus</name>
    <dbReference type="NCBI Taxonomy" id="2801337"/>
    <lineage>
        <taxon>Bacteria</taxon>
        <taxon>Bacillati</taxon>
        <taxon>Actinomycetota</taxon>
        <taxon>Actinomycetes</taxon>
        <taxon>Propionibacteriales</taxon>
        <taxon>Nocardioidaceae</taxon>
        <taxon>Nocardioides</taxon>
    </lineage>
</organism>
<keyword evidence="1" id="KW-0472">Membrane</keyword>
<evidence type="ECO:0000256" key="1">
    <source>
        <dbReference type="SAM" id="Phobius"/>
    </source>
</evidence>
<accession>A0ABS1L445</accession>
<keyword evidence="1" id="KW-0812">Transmembrane</keyword>
<dbReference type="PANTHER" id="PTHR43032">
    <property type="entry name" value="PROTEIN-METHIONINE-SULFOXIDE REDUCTASE"/>
    <property type="match status" value="1"/>
</dbReference>
<feature type="transmembrane region" description="Helical" evidence="1">
    <location>
        <begin position="115"/>
        <end position="137"/>
    </location>
</feature>
<dbReference type="PRINTS" id="PR00407">
    <property type="entry name" value="EUMOPTERIN"/>
</dbReference>
<feature type="transmembrane region" description="Helical" evidence="1">
    <location>
        <begin position="149"/>
        <end position="169"/>
    </location>
</feature>
<proteinExistence type="predicted"/>
<name>A0ABS1L445_9ACTN</name>
<dbReference type="EMBL" id="JAERSG010000001">
    <property type="protein sequence ID" value="MBL0746297.1"/>
    <property type="molecule type" value="Genomic_DNA"/>
</dbReference>
<sequence length="390" mass="41481">MTARLAPPSPESFTSRLRSPAVAARVGLWLGISFGICFVTGLISHYAQLPSHPIPFPTSPSWGYRLTQGLHVVTGIAAIPLLLVKLWSVLPKLFEGFPLRDPRALVLTGLERGSIAVLVAASIFQLATGVANAAQWYPWSSFSFRTTHYAIAWVAIGALVVHIAVKLPIIRDVLTSDIDATSHDRAGATEPGPLSRRALVRTAFAAAGVAVLATAGNTVPLLRRVSVFAVRTGEGPGGVPINKSAKAARVEESATSSDWRLEVVVDGTVAAALSYDDLRAMPQHTVGLPIACVEGWSAQGTWSGVRLADLLASVDAPADRDVSITSLQESGPYRRTTLPANFAADERTLLALDLSGEPLALDHGYPCRLIAPNRPGVLQTKWLSRLEVST</sequence>
<dbReference type="PANTHER" id="PTHR43032:SF2">
    <property type="entry name" value="BLL0505 PROTEIN"/>
    <property type="match status" value="1"/>
</dbReference>
<dbReference type="RefSeq" id="WP_201932616.1">
    <property type="nucleotide sequence ID" value="NZ_JAERSG010000001.1"/>
</dbReference>